<keyword evidence="3" id="KW-1185">Reference proteome</keyword>
<evidence type="ECO:0000256" key="1">
    <source>
        <dbReference type="SAM" id="MobiDB-lite"/>
    </source>
</evidence>
<dbReference type="EMBL" id="UYRX01000012">
    <property type="protein sequence ID" value="VDK68638.1"/>
    <property type="molecule type" value="Genomic_DNA"/>
</dbReference>
<feature type="region of interest" description="Disordered" evidence="1">
    <location>
        <begin position="261"/>
        <end position="280"/>
    </location>
</feature>
<feature type="compositionally biased region" description="Basic and acidic residues" evidence="1">
    <location>
        <begin position="172"/>
        <end position="186"/>
    </location>
</feature>
<feature type="region of interest" description="Disordered" evidence="1">
    <location>
        <begin position="161"/>
        <end position="186"/>
    </location>
</feature>
<evidence type="ECO:0000313" key="3">
    <source>
        <dbReference type="Proteomes" id="UP000277928"/>
    </source>
</evidence>
<gene>
    <name evidence="2" type="ORF">NLS_LOCUS500</name>
</gene>
<proteinExistence type="predicted"/>
<sequence>MERADDSQSNFKTVPAAHFRAIIQQKFFIQNPIEFQVAASVQKSQVADIQKIPRYNYNSTMDGLPPLSDDTYPTWIIRRHLTQNDSSAEETIEEYERIIGMHQQQHRNIACNGENTVINRGTSPNDEAFEKFTEEQSGHKEMKTTVRYLKGDDGECTKRAVQTSDGWQQSGDDVRNKDRATANEKAEVDNHRICTIRKEQEDMLQKPSGQTAINVLEGTTTSISSSNNIERVFSKIGDPQISRRMAGRDDCQKRSIIDENGKNTSINNATSKLPFHSKQPDPLEISAIRSIAINMKQKPIQTLLSHKMEDIEDEYDPFEEEPQPDWVTSSFRLGSVRRKKNEKIVAMQRIQKEIELEKQRYHEMIRMRQNNKITLC</sequence>
<dbReference type="Proteomes" id="UP000277928">
    <property type="component" value="Unassembled WGS sequence"/>
</dbReference>
<accession>A0A3P6TRC8</accession>
<dbReference type="OMA" id="YERIIGM"/>
<reference evidence="2 3" key="1">
    <citation type="submission" date="2018-08" db="EMBL/GenBank/DDBJ databases">
        <authorList>
            <person name="Laetsch R D."/>
            <person name="Stevens L."/>
            <person name="Kumar S."/>
            <person name="Blaxter L. M."/>
        </authorList>
    </citation>
    <scope>NUCLEOTIDE SEQUENCE [LARGE SCALE GENOMIC DNA]</scope>
</reference>
<evidence type="ECO:0000313" key="2">
    <source>
        <dbReference type="EMBL" id="VDK68638.1"/>
    </source>
</evidence>
<feature type="compositionally biased region" description="Polar residues" evidence="1">
    <location>
        <begin position="262"/>
        <end position="271"/>
    </location>
</feature>
<dbReference type="AlphaFoldDB" id="A0A3P6TRC8"/>
<protein>
    <submittedName>
        <fullName evidence="2">Uncharacterized protein</fullName>
    </submittedName>
</protein>
<organism evidence="2 3">
    <name type="scientific">Litomosoides sigmodontis</name>
    <name type="common">Filarial nematode worm</name>
    <dbReference type="NCBI Taxonomy" id="42156"/>
    <lineage>
        <taxon>Eukaryota</taxon>
        <taxon>Metazoa</taxon>
        <taxon>Ecdysozoa</taxon>
        <taxon>Nematoda</taxon>
        <taxon>Chromadorea</taxon>
        <taxon>Rhabditida</taxon>
        <taxon>Spirurina</taxon>
        <taxon>Spiruromorpha</taxon>
        <taxon>Filarioidea</taxon>
        <taxon>Onchocercidae</taxon>
        <taxon>Litomosoides</taxon>
    </lineage>
</organism>
<dbReference type="OrthoDB" id="5869838at2759"/>
<feature type="compositionally biased region" description="Polar residues" evidence="1">
    <location>
        <begin position="161"/>
        <end position="171"/>
    </location>
</feature>
<name>A0A3P6TRC8_LITSI</name>